<keyword evidence="1" id="KW-0812">Transmembrane</keyword>
<reference evidence="2 3" key="1">
    <citation type="submission" date="2019-07" db="EMBL/GenBank/DDBJ databases">
        <title>De Novo Assembly of kiwifruit Actinidia rufa.</title>
        <authorList>
            <person name="Sugita-Konishi S."/>
            <person name="Sato K."/>
            <person name="Mori E."/>
            <person name="Abe Y."/>
            <person name="Kisaki G."/>
            <person name="Hamano K."/>
            <person name="Suezawa K."/>
            <person name="Otani M."/>
            <person name="Fukuda T."/>
            <person name="Manabe T."/>
            <person name="Gomi K."/>
            <person name="Tabuchi M."/>
            <person name="Akimitsu K."/>
            <person name="Kataoka I."/>
        </authorList>
    </citation>
    <scope>NUCLEOTIDE SEQUENCE [LARGE SCALE GENOMIC DNA]</scope>
    <source>
        <strain evidence="3">cv. Fuchu</strain>
    </source>
</reference>
<dbReference type="OrthoDB" id="10645091at2759"/>
<keyword evidence="3" id="KW-1185">Reference proteome</keyword>
<dbReference type="EMBL" id="BJWL01000016">
    <property type="protein sequence ID" value="GFZ03460.1"/>
    <property type="molecule type" value="Genomic_DNA"/>
</dbReference>
<proteinExistence type="predicted"/>
<protein>
    <submittedName>
        <fullName evidence="2">Uncharacterized protein</fullName>
    </submittedName>
</protein>
<evidence type="ECO:0000256" key="1">
    <source>
        <dbReference type="SAM" id="Phobius"/>
    </source>
</evidence>
<keyword evidence="1" id="KW-0472">Membrane</keyword>
<feature type="transmembrane region" description="Helical" evidence="1">
    <location>
        <begin position="74"/>
        <end position="92"/>
    </location>
</feature>
<name>A0A7J0FZ79_9ERIC</name>
<gene>
    <name evidence="2" type="ORF">Acr_16g0000840</name>
</gene>
<organism evidence="2 3">
    <name type="scientific">Actinidia rufa</name>
    <dbReference type="NCBI Taxonomy" id="165716"/>
    <lineage>
        <taxon>Eukaryota</taxon>
        <taxon>Viridiplantae</taxon>
        <taxon>Streptophyta</taxon>
        <taxon>Embryophyta</taxon>
        <taxon>Tracheophyta</taxon>
        <taxon>Spermatophyta</taxon>
        <taxon>Magnoliopsida</taxon>
        <taxon>eudicotyledons</taxon>
        <taxon>Gunneridae</taxon>
        <taxon>Pentapetalae</taxon>
        <taxon>asterids</taxon>
        <taxon>Ericales</taxon>
        <taxon>Actinidiaceae</taxon>
        <taxon>Actinidia</taxon>
    </lineage>
</organism>
<evidence type="ECO:0000313" key="3">
    <source>
        <dbReference type="Proteomes" id="UP000585474"/>
    </source>
</evidence>
<evidence type="ECO:0000313" key="2">
    <source>
        <dbReference type="EMBL" id="GFZ03460.1"/>
    </source>
</evidence>
<keyword evidence="1" id="KW-1133">Transmembrane helix</keyword>
<sequence>MLLYVFLGHLTTWQIYDTICPVEYLAVRNWLLVPHWFDKSAAASTVLRYAAAAGLLLLLLLGLGLLSLLQLSSFSRFAAAADLLILLLLCLFSSQASRRTSIYLFKLNDSCPFCVPFCCCWAMFPGSICDYFGLQSTQSRLLAMWSSSCELTNVGECVSNRVNIGDSNSLPSWISDHLGESYIEDEVTKLLSSPREDPFSLKTSTLAIFPPDEREVNIMTPEDLEQIKESCSIPSSIQIRLLEMILHFYNIFPAQLVPNAWHSVVCAVVLWQYHKVTLSLTEFRNLFGLYKNPKPDFGWLYFKMRPKRTLFGQYPSNVKGWKRKFFFVSGDNWEFPKGLSREVGAPRISRSWGIPEGGNLYSVKVVLSSKTFRKSFGLLSKPMASREGDNDEDIPANRTTLIAGNKAMSKRISLKKLAQKVDELKSESSAIKPTLAKRVDIGEKGPRQSQKLVVAGGYARAIDELTKMKDDWDAIADKLAKSEILVAKLRQSVAHSKKLAVEEFKSSDDF</sequence>
<dbReference type="Proteomes" id="UP000585474">
    <property type="component" value="Unassembled WGS sequence"/>
</dbReference>
<dbReference type="AlphaFoldDB" id="A0A7J0FZ79"/>
<comment type="caution">
    <text evidence="2">The sequence shown here is derived from an EMBL/GenBank/DDBJ whole genome shotgun (WGS) entry which is preliminary data.</text>
</comment>
<feature type="transmembrane region" description="Helical" evidence="1">
    <location>
        <begin position="46"/>
        <end position="68"/>
    </location>
</feature>
<accession>A0A7J0FZ79</accession>